<dbReference type="Proteomes" id="UP000254640">
    <property type="component" value="Unassembled WGS sequence"/>
</dbReference>
<keyword evidence="2" id="KW-0472">Membrane</keyword>
<reference evidence="5 6" key="1">
    <citation type="submission" date="2018-06" db="EMBL/GenBank/DDBJ databases">
        <authorList>
            <consortium name="Pathogen Informatics"/>
            <person name="Doyle S."/>
        </authorList>
    </citation>
    <scope>NUCLEOTIDE SEQUENCE [LARGE SCALE GENOMIC DNA]</scope>
    <source>
        <strain evidence="5 6">NCTC9381</strain>
    </source>
</reference>
<evidence type="ECO:0000256" key="1">
    <source>
        <dbReference type="SAM" id="MobiDB-lite"/>
    </source>
</evidence>
<feature type="compositionally biased region" description="Basic and acidic residues" evidence="1">
    <location>
        <begin position="1"/>
        <end position="10"/>
    </location>
</feature>
<dbReference type="Gene3D" id="1.20.5.100">
    <property type="entry name" value="Cytochrome c1, transmembrane anchor, C-terminal"/>
    <property type="match status" value="1"/>
</dbReference>
<keyword evidence="2" id="KW-0812">Transmembrane</keyword>
<protein>
    <submittedName>
        <fullName evidence="5">Murein polymerase</fullName>
    </submittedName>
</protein>
<feature type="compositionally biased region" description="Basic residues" evidence="1">
    <location>
        <begin position="50"/>
        <end position="59"/>
    </location>
</feature>
<gene>
    <name evidence="5" type="primary">mrcB_3</name>
    <name evidence="5" type="ORF">NCTC9381_04295</name>
</gene>
<evidence type="ECO:0000313" key="6">
    <source>
        <dbReference type="Proteomes" id="UP000254640"/>
    </source>
</evidence>
<dbReference type="SUPFAM" id="SSF52540">
    <property type="entry name" value="P-loop containing nucleoside triphosphate hydrolases"/>
    <property type="match status" value="1"/>
</dbReference>
<evidence type="ECO:0000259" key="3">
    <source>
        <dbReference type="Pfam" id="PF14812"/>
    </source>
</evidence>
<organism evidence="5 6">
    <name type="scientific">Enterobacter agglomerans</name>
    <name type="common">Erwinia herbicola</name>
    <name type="synonym">Pantoea agglomerans</name>
    <dbReference type="NCBI Taxonomy" id="549"/>
    <lineage>
        <taxon>Bacteria</taxon>
        <taxon>Pseudomonadati</taxon>
        <taxon>Pseudomonadota</taxon>
        <taxon>Gammaproteobacteria</taxon>
        <taxon>Enterobacterales</taxon>
        <taxon>Erwiniaceae</taxon>
        <taxon>Pantoea</taxon>
        <taxon>Pantoea agglomerans group</taxon>
    </lineage>
</organism>
<feature type="transmembrane region" description="Helical" evidence="2">
    <location>
        <begin position="64"/>
        <end position="85"/>
    </location>
</feature>
<keyword evidence="2" id="KW-1133">Transmembrane helix</keyword>
<sequence length="209" mass="23815">MSGNDREPIGRKGKPLPPRSSAGRGRRRDIEQDIDQDDFNDDEEEAPVPRKGKGGKPPRGKRRWLGWVIKLFLVFVVVMAAWGIYLDSEIRSRIDGKVWQLPATVYGRMVSLEPGMAYNKSEMVALLEGTQYREVSRITRPGEFSVKGNTIDLLRRPFDFPDSKEGQIHARMSFSKDELSEIKNLETGRDFGFFRLRSAPDHHAAVAER</sequence>
<dbReference type="EMBL" id="UGSO01000001">
    <property type="protein sequence ID" value="SUB18339.1"/>
    <property type="molecule type" value="Genomic_DNA"/>
</dbReference>
<feature type="region of interest" description="Disordered" evidence="1">
    <location>
        <begin position="1"/>
        <end position="59"/>
    </location>
</feature>
<dbReference type="AlphaFoldDB" id="A0A379AL66"/>
<keyword evidence="6" id="KW-1185">Reference proteome</keyword>
<dbReference type="InterPro" id="IPR032730">
    <property type="entry name" value="PBP1b_TM"/>
</dbReference>
<evidence type="ECO:0000313" key="5">
    <source>
        <dbReference type="EMBL" id="SUB18339.1"/>
    </source>
</evidence>
<dbReference type="Gene3D" id="3.30.2060.10">
    <property type="entry name" value="Penicillin-binding protein 1b domain"/>
    <property type="match status" value="1"/>
</dbReference>
<dbReference type="Pfam" id="PF14814">
    <property type="entry name" value="UB2H"/>
    <property type="match status" value="1"/>
</dbReference>
<accession>A0A379AL66</accession>
<proteinExistence type="predicted"/>
<dbReference type="InterPro" id="IPR027417">
    <property type="entry name" value="P-loop_NTPase"/>
</dbReference>
<dbReference type="InterPro" id="IPR028166">
    <property type="entry name" value="UB2H"/>
</dbReference>
<feature type="compositionally biased region" description="Acidic residues" evidence="1">
    <location>
        <begin position="32"/>
        <end position="46"/>
    </location>
</feature>
<evidence type="ECO:0000256" key="2">
    <source>
        <dbReference type="SAM" id="Phobius"/>
    </source>
</evidence>
<evidence type="ECO:0000259" key="4">
    <source>
        <dbReference type="Pfam" id="PF14814"/>
    </source>
</evidence>
<feature type="domain" description="Bifunctional transglycosylase second" evidence="4">
    <location>
        <begin position="112"/>
        <end position="196"/>
    </location>
</feature>
<feature type="domain" description="Transglycosylase PBP1b N-terminal transmembrane" evidence="3">
    <location>
        <begin position="1"/>
        <end position="78"/>
    </location>
</feature>
<name>A0A379AL66_ENTAG</name>
<dbReference type="Pfam" id="PF14812">
    <property type="entry name" value="PBP1_TM"/>
    <property type="match status" value="1"/>
</dbReference>